<protein>
    <submittedName>
        <fullName evidence="3">Uncharacterized protein</fullName>
    </submittedName>
</protein>
<keyword evidence="4" id="KW-1185">Reference proteome</keyword>
<accession>A0A2S1L8S2</accession>
<keyword evidence="2" id="KW-0732">Signal</keyword>
<feature type="chain" id="PRO_5015696066" evidence="2">
    <location>
        <begin position="21"/>
        <end position="218"/>
    </location>
</feature>
<dbReference type="SUPFAM" id="SSF160574">
    <property type="entry name" value="BT0923-like"/>
    <property type="match status" value="1"/>
</dbReference>
<gene>
    <name evidence="3" type="ORF">FFWV33_00505</name>
</gene>
<organism evidence="3 4">
    <name type="scientific">Flavobacterium faecale</name>
    <dbReference type="NCBI Taxonomy" id="1355330"/>
    <lineage>
        <taxon>Bacteria</taxon>
        <taxon>Pseudomonadati</taxon>
        <taxon>Bacteroidota</taxon>
        <taxon>Flavobacteriia</taxon>
        <taxon>Flavobacteriales</taxon>
        <taxon>Flavobacteriaceae</taxon>
        <taxon>Flavobacterium</taxon>
    </lineage>
</organism>
<evidence type="ECO:0000313" key="4">
    <source>
        <dbReference type="Proteomes" id="UP000244527"/>
    </source>
</evidence>
<dbReference type="RefSeq" id="WP_108739073.1">
    <property type="nucleotide sequence ID" value="NZ_CP020918.1"/>
</dbReference>
<reference evidence="3 4" key="1">
    <citation type="submission" date="2017-04" db="EMBL/GenBank/DDBJ databases">
        <title>Compelte genome sequence of WV33.</title>
        <authorList>
            <person name="Lee P.C."/>
        </authorList>
    </citation>
    <scope>NUCLEOTIDE SEQUENCE [LARGE SCALE GENOMIC DNA]</scope>
    <source>
        <strain evidence="3 4">WV33</strain>
    </source>
</reference>
<feature type="signal peptide" evidence="2">
    <location>
        <begin position="1"/>
        <end position="20"/>
    </location>
</feature>
<dbReference type="KEGG" id="ffa:FFWV33_00505"/>
<evidence type="ECO:0000313" key="3">
    <source>
        <dbReference type="EMBL" id="AWG20104.1"/>
    </source>
</evidence>
<dbReference type="EMBL" id="CP020918">
    <property type="protein sequence ID" value="AWG20104.1"/>
    <property type="molecule type" value="Genomic_DNA"/>
</dbReference>
<dbReference type="OrthoDB" id="1368741at2"/>
<keyword evidence="1" id="KW-0175">Coiled coil</keyword>
<proteinExistence type="predicted"/>
<name>A0A2S1L8S2_9FLAO</name>
<dbReference type="Gene3D" id="3.10.450.360">
    <property type="match status" value="1"/>
</dbReference>
<evidence type="ECO:0000256" key="2">
    <source>
        <dbReference type="SAM" id="SignalP"/>
    </source>
</evidence>
<dbReference type="AlphaFoldDB" id="A0A2S1L8S2"/>
<evidence type="ECO:0000256" key="1">
    <source>
        <dbReference type="SAM" id="Coils"/>
    </source>
</evidence>
<sequence length="218" mass="24659">MKTKITLVASMLIIGTFAQAQIAEIKVAQNGITQLNKQEKELQLQKSCASNDIALLTDQEKKIKVEKLNLKNEIRYLKTIEVNPDTKLQFKEDFKSVSNADWSADTYYTCAKFNQNGQTLTAYYDNDSKLIGTTTAKKLSDLPLATQNSITNKYSDYKIKSVLYFNDNAASDSDLFMLDKQFNDTDCFFVILTNAKQKITLQLNDAGQIMNEKSTQDL</sequence>
<feature type="coiled-coil region" evidence="1">
    <location>
        <begin position="25"/>
        <end position="52"/>
    </location>
</feature>
<dbReference type="Proteomes" id="UP000244527">
    <property type="component" value="Chromosome"/>
</dbReference>